<evidence type="ECO:0000313" key="2">
    <source>
        <dbReference type="EMBL" id="AEV66706.1"/>
    </source>
</evidence>
<keyword evidence="1" id="KW-1133">Transmembrane helix</keyword>
<keyword evidence="1" id="KW-0472">Membrane</keyword>
<gene>
    <name evidence="2" type="primary">orf594</name>
</gene>
<geneLocation type="mitochondrion" evidence="2"/>
<protein>
    <submittedName>
        <fullName evidence="2">Uncharacterized protein</fullName>
    </submittedName>
</protein>
<feature type="transmembrane region" description="Helical" evidence="1">
    <location>
        <begin position="47"/>
        <end position="65"/>
    </location>
</feature>
<feature type="transmembrane region" description="Helical" evidence="1">
    <location>
        <begin position="12"/>
        <end position="35"/>
    </location>
</feature>
<sequence>MLFINNMTSKRLEFFFNTYVCWSPLIFKFILYIFIYNFLEVLFCYKFGFKFVIFVGLILSFFTTLL</sequence>
<keyword evidence="1" id="KW-0812">Transmembrane</keyword>
<proteinExistence type="predicted"/>
<evidence type="ECO:0000256" key="1">
    <source>
        <dbReference type="SAM" id="Phobius"/>
    </source>
</evidence>
<dbReference type="AlphaFoldDB" id="G9HRJ5"/>
<organism evidence="2">
    <name type="scientific">Oxytricha trifallax</name>
    <dbReference type="NCBI Taxonomy" id="1172189"/>
    <lineage>
        <taxon>Eukaryota</taxon>
        <taxon>Sar</taxon>
        <taxon>Alveolata</taxon>
        <taxon>Ciliophora</taxon>
        <taxon>Intramacronucleata</taxon>
        <taxon>Spirotrichea</taxon>
        <taxon>Stichotrichia</taxon>
        <taxon>Sporadotrichida</taxon>
        <taxon>Oxytrichidae</taxon>
        <taxon>Oxytrichinae</taxon>
        <taxon>Oxytricha</taxon>
    </lineage>
</organism>
<keyword evidence="2" id="KW-0496">Mitochondrion</keyword>
<reference evidence="2" key="1">
    <citation type="journal article" date="2012" name="Genome Biol. Evol.">
        <title>The Oxytricha trifallax Mitochondrial Genome.</title>
        <authorList>
            <person name="Swart E.C."/>
            <person name="Nowacki M."/>
            <person name="Shum J."/>
            <person name="Stiles H."/>
            <person name="Higgins B.P."/>
            <person name="Doak T.G."/>
            <person name="Schotanus K."/>
            <person name="Magrini V.J."/>
            <person name="Minx P."/>
            <person name="Mardis E.R."/>
            <person name="Landweber L.F."/>
        </authorList>
    </citation>
    <scope>NUCLEOTIDE SEQUENCE</scope>
</reference>
<dbReference type="EMBL" id="JN383843">
    <property type="protein sequence ID" value="AEV66706.1"/>
    <property type="molecule type" value="Genomic_DNA"/>
</dbReference>
<name>G9HRJ5_9SPIT</name>
<accession>G9HRJ5</accession>